<protein>
    <submittedName>
        <fullName evidence="1">RCG28270</fullName>
    </submittedName>
</protein>
<organism evidence="1 2">
    <name type="scientific">Rattus norvegicus</name>
    <name type="common">Rat</name>
    <dbReference type="NCBI Taxonomy" id="10116"/>
    <lineage>
        <taxon>Eukaryota</taxon>
        <taxon>Metazoa</taxon>
        <taxon>Chordata</taxon>
        <taxon>Craniata</taxon>
        <taxon>Vertebrata</taxon>
        <taxon>Euteleostomi</taxon>
        <taxon>Mammalia</taxon>
        <taxon>Eutheria</taxon>
        <taxon>Euarchontoglires</taxon>
        <taxon>Glires</taxon>
        <taxon>Rodentia</taxon>
        <taxon>Myomorpha</taxon>
        <taxon>Muroidea</taxon>
        <taxon>Muridae</taxon>
        <taxon>Murinae</taxon>
        <taxon>Rattus</taxon>
    </lineage>
</organism>
<name>A6IFB3_RAT</name>
<evidence type="ECO:0000313" key="1">
    <source>
        <dbReference type="EMBL" id="EDM15550.1"/>
    </source>
</evidence>
<accession>A6IFB3</accession>
<gene>
    <name evidence="1" type="ORF">rCG_28270</name>
</gene>
<dbReference type="Proteomes" id="UP000234681">
    <property type="component" value="Chromosome 4"/>
</dbReference>
<dbReference type="EMBL" id="CH473959">
    <property type="protein sequence ID" value="EDM15550.1"/>
    <property type="molecule type" value="Genomic_DNA"/>
</dbReference>
<reference evidence="2" key="1">
    <citation type="submission" date="2005-09" db="EMBL/GenBank/DDBJ databases">
        <authorList>
            <person name="Mural R.J."/>
            <person name="Li P.W."/>
            <person name="Adams M.D."/>
            <person name="Amanatides P.G."/>
            <person name="Baden-Tillson H."/>
            <person name="Barnstead M."/>
            <person name="Chin S.H."/>
            <person name="Dew I."/>
            <person name="Evans C.A."/>
            <person name="Ferriera S."/>
            <person name="Flanigan M."/>
            <person name="Fosler C."/>
            <person name="Glodek A."/>
            <person name="Gu Z."/>
            <person name="Holt R.A."/>
            <person name="Jennings D."/>
            <person name="Kraft C.L."/>
            <person name="Lu F."/>
            <person name="Nguyen T."/>
            <person name="Nusskern D.R."/>
            <person name="Pfannkoch C.M."/>
            <person name="Sitter C."/>
            <person name="Sutton G.G."/>
            <person name="Venter J.C."/>
            <person name="Wang Z."/>
            <person name="Woodage T."/>
            <person name="Zheng X.H."/>
            <person name="Zhong F."/>
        </authorList>
    </citation>
    <scope>NUCLEOTIDE SEQUENCE [LARGE SCALE GENOMIC DNA]</scope>
    <source>
        <strain>BN</strain>
        <strain evidence="2">Sprague-Dawley</strain>
    </source>
</reference>
<sequence length="44" mass="4943">MKGCRLETTAGMLLQKGNRSSLSEHPSELEDSLSYIARSFLKEK</sequence>
<proteinExistence type="predicted"/>
<dbReference type="AlphaFoldDB" id="A6IFB3"/>
<evidence type="ECO:0000313" key="2">
    <source>
        <dbReference type="Proteomes" id="UP000234681"/>
    </source>
</evidence>